<comment type="caution">
    <text evidence="1">The sequence shown here is derived from an EMBL/GenBank/DDBJ whole genome shotgun (WGS) entry which is preliminary data.</text>
</comment>
<dbReference type="Proteomes" id="UP001204643">
    <property type="component" value="Unassembled WGS sequence"/>
</dbReference>
<organism evidence="1 2">
    <name type="scientific">Bacillus cereus</name>
    <dbReference type="NCBI Taxonomy" id="1396"/>
    <lineage>
        <taxon>Bacteria</taxon>
        <taxon>Bacillati</taxon>
        <taxon>Bacillota</taxon>
        <taxon>Bacilli</taxon>
        <taxon>Bacillales</taxon>
        <taxon>Bacillaceae</taxon>
        <taxon>Bacillus</taxon>
        <taxon>Bacillus cereus group</taxon>
    </lineage>
</organism>
<protein>
    <submittedName>
        <fullName evidence="1">Uncharacterized protein</fullName>
    </submittedName>
</protein>
<proteinExistence type="predicted"/>
<evidence type="ECO:0000313" key="2">
    <source>
        <dbReference type="Proteomes" id="UP001204643"/>
    </source>
</evidence>
<dbReference type="RefSeq" id="WP_176545728.1">
    <property type="nucleotide sequence ID" value="NZ_JANHDX010000257.1"/>
</dbReference>
<sequence>MITNRMELDRCEKKKETTDNLTQEIIKELRSIVHKAQKGDSKSDEILLKIKSAIDSN</sequence>
<reference evidence="1" key="1">
    <citation type="submission" date="2022-07" db="EMBL/GenBank/DDBJ databases">
        <title>Identification and characterization of Bacillus thuringiensis and other Bacillus cereus group isolates from spinach by whole genome sequencing.</title>
        <authorList>
            <person name="Zao X."/>
            <person name="Zervas A."/>
            <person name="Hendriks M."/>
            <person name="Rajkovic A."/>
            <person name="Van Overbeek L."/>
            <person name="Hendriksen N.B."/>
            <person name="Uyttendaele M."/>
        </authorList>
    </citation>
    <scope>NUCLEOTIDE SEQUENCE</scope>
    <source>
        <strain evidence="1">781001F-1</strain>
    </source>
</reference>
<gene>
    <name evidence="1" type="ORF">NPM19_29635</name>
</gene>
<dbReference type="AlphaFoldDB" id="A0AAW5L3C8"/>
<evidence type="ECO:0000313" key="1">
    <source>
        <dbReference type="EMBL" id="MCQ6288746.1"/>
    </source>
</evidence>
<accession>A0AAW5L3C8</accession>
<dbReference type="EMBL" id="JANHEB010000089">
    <property type="protein sequence ID" value="MCQ6288746.1"/>
    <property type="molecule type" value="Genomic_DNA"/>
</dbReference>
<name>A0AAW5L3C8_BACCE</name>